<reference evidence="12 13" key="1">
    <citation type="submission" date="2024-09" db="EMBL/GenBank/DDBJ databases">
        <authorList>
            <person name="Sun Q."/>
            <person name="Mori K."/>
        </authorList>
    </citation>
    <scope>NUCLEOTIDE SEQUENCE [LARGE SCALE GENOMIC DNA]</scope>
    <source>
        <strain evidence="12 13">TISTR 2452</strain>
    </source>
</reference>
<keyword evidence="13" id="KW-1185">Reference proteome</keyword>
<keyword evidence="3" id="KW-0328">Glycosyltransferase</keyword>
<keyword evidence="5" id="KW-0460">Magnesium</keyword>
<dbReference type="EMBL" id="JBHMDO010000047">
    <property type="protein sequence ID" value="MFB9330243.1"/>
    <property type="molecule type" value="Genomic_DNA"/>
</dbReference>
<comment type="catalytic activity">
    <reaction evidence="8">
        <text>(2R)-3-phosphoglycerate + UDP-alpha-D-glucose = (2R)-2-O-(alpha-D-glucopyranosyl)-3-phospho-glycerate + UDP + H(+)</text>
        <dbReference type="Rhea" id="RHEA:31319"/>
        <dbReference type="ChEBI" id="CHEBI:15378"/>
        <dbReference type="ChEBI" id="CHEBI:58223"/>
        <dbReference type="ChEBI" id="CHEBI:58272"/>
        <dbReference type="ChEBI" id="CHEBI:58885"/>
        <dbReference type="ChEBI" id="CHEBI:62600"/>
        <dbReference type="EC" id="2.4.1.266"/>
    </reaction>
    <physiologicalReaction direction="left-to-right" evidence="8">
        <dbReference type="Rhea" id="RHEA:31320"/>
    </physiologicalReaction>
</comment>
<evidence type="ECO:0000256" key="9">
    <source>
        <dbReference type="ARBA" id="ARBA00048997"/>
    </source>
</evidence>
<comment type="cofactor">
    <cofactor evidence="1">
        <name>Mg(2+)</name>
        <dbReference type="ChEBI" id="CHEBI:18420"/>
    </cofactor>
</comment>
<evidence type="ECO:0000256" key="3">
    <source>
        <dbReference type="ARBA" id="ARBA00022676"/>
    </source>
</evidence>
<comment type="similarity">
    <text evidence="2">Belongs to the glycosyltransferase 2 family.</text>
</comment>
<dbReference type="RefSeq" id="WP_377501255.1">
    <property type="nucleotide sequence ID" value="NZ_JBHMDO010000047.1"/>
</dbReference>
<dbReference type="EC" id="2.4.1.266" evidence="6"/>
<dbReference type="Gene3D" id="3.90.550.10">
    <property type="entry name" value="Spore Coat Polysaccharide Biosynthesis Protein SpsA, Chain A"/>
    <property type="match status" value="1"/>
</dbReference>
<protein>
    <recommendedName>
        <fullName evidence="7">Glucosyl-3-phosphoglycerate synthase</fullName>
        <ecNumber evidence="6">2.4.1.266</ecNumber>
    </recommendedName>
</protein>
<name>A0ABV5L196_9BACL</name>
<gene>
    <name evidence="12" type="ORF">ACFFSY_30225</name>
</gene>
<proteinExistence type="inferred from homology"/>
<evidence type="ECO:0000256" key="4">
    <source>
        <dbReference type="ARBA" id="ARBA00022679"/>
    </source>
</evidence>
<evidence type="ECO:0000313" key="13">
    <source>
        <dbReference type="Proteomes" id="UP001589747"/>
    </source>
</evidence>
<dbReference type="PANTHER" id="PTHR48090:SF10">
    <property type="entry name" value="GLUCOSYL-3-PHOSPHOGLYCERATE SYNTHASE"/>
    <property type="match status" value="1"/>
</dbReference>
<feature type="region of interest" description="Disordered" evidence="10">
    <location>
        <begin position="1"/>
        <end position="46"/>
    </location>
</feature>
<dbReference type="Pfam" id="PF00535">
    <property type="entry name" value="Glycos_transf_2"/>
    <property type="match status" value="1"/>
</dbReference>
<feature type="compositionally biased region" description="Basic residues" evidence="10">
    <location>
        <begin position="1"/>
        <end position="42"/>
    </location>
</feature>
<evidence type="ECO:0000256" key="7">
    <source>
        <dbReference type="ARBA" id="ARBA00040894"/>
    </source>
</evidence>
<dbReference type="InterPro" id="IPR001173">
    <property type="entry name" value="Glyco_trans_2-like"/>
</dbReference>
<evidence type="ECO:0000256" key="6">
    <source>
        <dbReference type="ARBA" id="ARBA00039022"/>
    </source>
</evidence>
<evidence type="ECO:0000256" key="5">
    <source>
        <dbReference type="ARBA" id="ARBA00022842"/>
    </source>
</evidence>
<evidence type="ECO:0000259" key="11">
    <source>
        <dbReference type="Pfam" id="PF00535"/>
    </source>
</evidence>
<organism evidence="12 13">
    <name type="scientific">Paenibacillus aurantiacus</name>
    <dbReference type="NCBI Taxonomy" id="1936118"/>
    <lineage>
        <taxon>Bacteria</taxon>
        <taxon>Bacillati</taxon>
        <taxon>Bacillota</taxon>
        <taxon>Bacilli</taxon>
        <taxon>Bacillales</taxon>
        <taxon>Paenibacillaceae</taxon>
        <taxon>Paenibacillus</taxon>
    </lineage>
</organism>
<keyword evidence="4" id="KW-0808">Transferase</keyword>
<dbReference type="SUPFAM" id="SSF53448">
    <property type="entry name" value="Nucleotide-diphospho-sugar transferases"/>
    <property type="match status" value="1"/>
</dbReference>
<evidence type="ECO:0000256" key="8">
    <source>
        <dbReference type="ARBA" id="ARBA00048689"/>
    </source>
</evidence>
<dbReference type="PANTHER" id="PTHR48090">
    <property type="entry name" value="UNDECAPRENYL-PHOSPHATE 4-DEOXY-4-FORMAMIDO-L-ARABINOSE TRANSFERASE-RELATED"/>
    <property type="match status" value="1"/>
</dbReference>
<feature type="domain" description="Glycosyltransferase 2-like" evidence="11">
    <location>
        <begin position="71"/>
        <end position="176"/>
    </location>
</feature>
<accession>A0ABV5L196</accession>
<comment type="catalytic activity">
    <reaction evidence="9">
        <text>an NDP-alpha-D-glucose + (2R)-3-phosphoglycerate = (2R)-2-O-(alpha-D-glucopyranosyl)-3-phospho-glycerate + a ribonucleoside 5'-diphosphate + H(+)</text>
        <dbReference type="Rhea" id="RHEA:47244"/>
        <dbReference type="ChEBI" id="CHEBI:15378"/>
        <dbReference type="ChEBI" id="CHEBI:57930"/>
        <dbReference type="ChEBI" id="CHEBI:58272"/>
        <dbReference type="ChEBI" id="CHEBI:62600"/>
        <dbReference type="ChEBI" id="CHEBI:76533"/>
        <dbReference type="EC" id="2.4.1.266"/>
    </reaction>
    <physiologicalReaction direction="left-to-right" evidence="9">
        <dbReference type="Rhea" id="RHEA:47245"/>
    </physiologicalReaction>
</comment>
<evidence type="ECO:0000256" key="1">
    <source>
        <dbReference type="ARBA" id="ARBA00001946"/>
    </source>
</evidence>
<dbReference type="InterPro" id="IPR050256">
    <property type="entry name" value="Glycosyltransferase_2"/>
</dbReference>
<sequence>MRKKTAAASRARRTRRSVRRRPVLRSRRKSSAGIRKRPAKALHRAELPAAIQPAATAEPIHPRSDSPPAVSVVIPVMNERRHIAGVIREAFHVHPRTEVIVVANGSTDGSADIARRMGAKVLNYPQPLGHDVGRAVGAAQAQGDVCLFLDGDMIIPAARLKPFTEAVLHGGVDVALNDYSGPTDKVQVHSVVLAKHALNSMLGRPDLAGTSLTAIPHALSRRALETIGTRSLSVPPLAHAKAVRLGMRVVPVHRVNVGKLNLPRLERERVAPLERLIIGDHLEALEWLAAQSGARAGFADSRSSRSVGGGAV</sequence>
<dbReference type="Proteomes" id="UP001589747">
    <property type="component" value="Unassembled WGS sequence"/>
</dbReference>
<dbReference type="InterPro" id="IPR029044">
    <property type="entry name" value="Nucleotide-diphossugar_trans"/>
</dbReference>
<evidence type="ECO:0000256" key="10">
    <source>
        <dbReference type="SAM" id="MobiDB-lite"/>
    </source>
</evidence>
<comment type="caution">
    <text evidence="12">The sequence shown here is derived from an EMBL/GenBank/DDBJ whole genome shotgun (WGS) entry which is preliminary data.</text>
</comment>
<evidence type="ECO:0000313" key="12">
    <source>
        <dbReference type="EMBL" id="MFB9330243.1"/>
    </source>
</evidence>
<evidence type="ECO:0000256" key="2">
    <source>
        <dbReference type="ARBA" id="ARBA00006739"/>
    </source>
</evidence>